<evidence type="ECO:0000313" key="2">
    <source>
        <dbReference type="Proteomes" id="UP000249605"/>
    </source>
</evidence>
<dbReference type="InterPro" id="IPR010982">
    <property type="entry name" value="Lambda_DNA-bd_dom_sf"/>
</dbReference>
<dbReference type="SUPFAM" id="SSF47413">
    <property type="entry name" value="lambda repressor-like DNA-binding domains"/>
    <property type="match status" value="1"/>
</dbReference>
<evidence type="ECO:0000313" key="1">
    <source>
        <dbReference type="EMBL" id="AWU95945.1"/>
    </source>
</evidence>
<dbReference type="CDD" id="cd00093">
    <property type="entry name" value="HTH_XRE"/>
    <property type="match status" value="1"/>
</dbReference>
<dbReference type="Proteomes" id="UP000249605">
    <property type="component" value="Plasmid unnamed1"/>
</dbReference>
<dbReference type="KEGG" id="azm:DM194_15150"/>
<geneLocation type="plasmid" evidence="1 2">
    <name>unnamed1</name>
</geneLocation>
<proteinExistence type="predicted"/>
<name>A0A2U9S8U4_9PROT</name>
<gene>
    <name evidence="1" type="ORF">DM194_15150</name>
</gene>
<keyword evidence="1" id="KW-0614">Plasmid</keyword>
<reference evidence="1 2" key="1">
    <citation type="submission" date="2018-06" db="EMBL/GenBank/DDBJ databases">
        <title>Complete genome sequencing of Azospirillum sp. M2T2B2.</title>
        <authorList>
            <person name="Heo J."/>
            <person name="Kim S.-J."/>
            <person name="Kwon S.-W."/>
            <person name="Anandham R."/>
        </authorList>
    </citation>
    <scope>NUCLEOTIDE SEQUENCE [LARGE SCALE GENOMIC DNA]</scope>
    <source>
        <strain evidence="1 2">M2T2B2</strain>
        <plasmid evidence="1 2">unnamed1</plasmid>
    </source>
</reference>
<dbReference type="GO" id="GO:0003677">
    <property type="term" value="F:DNA binding"/>
    <property type="evidence" value="ECO:0007669"/>
    <property type="project" value="InterPro"/>
</dbReference>
<organism evidence="1 2">
    <name type="scientific">Azospirillum ramasamyi</name>
    <dbReference type="NCBI Taxonomy" id="682998"/>
    <lineage>
        <taxon>Bacteria</taxon>
        <taxon>Pseudomonadati</taxon>
        <taxon>Pseudomonadota</taxon>
        <taxon>Alphaproteobacteria</taxon>
        <taxon>Rhodospirillales</taxon>
        <taxon>Azospirillaceae</taxon>
        <taxon>Azospirillum</taxon>
    </lineage>
</organism>
<keyword evidence="2" id="KW-1185">Reference proteome</keyword>
<dbReference type="InterPro" id="IPR001387">
    <property type="entry name" value="Cro/C1-type_HTH"/>
</dbReference>
<sequence length="104" mass="11401">MSKPATATKTLPTNAALALKSLGERLRIARERRGESLRAWAVRLDVSVPTLQRMEGGDPTVGMGVYATAIWLCGRHEALADVMEPAADAEAQEIEIMRASRRRK</sequence>
<dbReference type="EMBL" id="CP029830">
    <property type="protein sequence ID" value="AWU95945.1"/>
    <property type="molecule type" value="Genomic_DNA"/>
</dbReference>
<dbReference type="OrthoDB" id="8092542at2"/>
<accession>A0A2U9S8U4</accession>
<dbReference type="Pfam" id="PF13560">
    <property type="entry name" value="HTH_31"/>
    <property type="match status" value="1"/>
</dbReference>
<dbReference type="Gene3D" id="1.10.260.40">
    <property type="entry name" value="lambda repressor-like DNA-binding domains"/>
    <property type="match status" value="1"/>
</dbReference>
<protein>
    <submittedName>
        <fullName evidence="1">XRE family transcriptional regulator</fullName>
    </submittedName>
</protein>
<dbReference type="AlphaFoldDB" id="A0A2U9S8U4"/>